<dbReference type="InParanoid" id="A0A4S2N865"/>
<feature type="compositionally biased region" description="Basic residues" evidence="4">
    <location>
        <begin position="1037"/>
        <end position="1048"/>
    </location>
</feature>
<feature type="region of interest" description="Disordered" evidence="4">
    <location>
        <begin position="1010"/>
        <end position="1107"/>
    </location>
</feature>
<protein>
    <recommendedName>
        <fullName evidence="7">DNA polymerase V</fullName>
    </recommendedName>
</protein>
<feature type="compositionally biased region" description="Acidic residues" evidence="4">
    <location>
        <begin position="749"/>
        <end position="780"/>
    </location>
</feature>
<dbReference type="FunCoup" id="A0A4S2N865">
    <property type="interactions" value="331"/>
</dbReference>
<keyword evidence="6" id="KW-1185">Reference proteome</keyword>
<dbReference type="GO" id="GO:0005730">
    <property type="term" value="C:nucleolus"/>
    <property type="evidence" value="ECO:0007669"/>
    <property type="project" value="InterPro"/>
</dbReference>
<gene>
    <name evidence="5" type="ORF">EX30DRAFT_314548</name>
</gene>
<evidence type="ECO:0008006" key="7">
    <source>
        <dbReference type="Google" id="ProtNLM"/>
    </source>
</evidence>
<evidence type="ECO:0000313" key="5">
    <source>
        <dbReference type="EMBL" id="TGZ85473.1"/>
    </source>
</evidence>
<dbReference type="Proteomes" id="UP000298138">
    <property type="component" value="Unassembled WGS sequence"/>
</dbReference>
<dbReference type="PANTHER" id="PTHR13213">
    <property type="entry name" value="MYB-BINDING PROTEIN 1A FAMILY MEMBER"/>
    <property type="match status" value="1"/>
</dbReference>
<dbReference type="EMBL" id="ML220112">
    <property type="protein sequence ID" value="TGZ85473.1"/>
    <property type="molecule type" value="Genomic_DNA"/>
</dbReference>
<evidence type="ECO:0000256" key="1">
    <source>
        <dbReference type="ARBA" id="ARBA00004123"/>
    </source>
</evidence>
<dbReference type="Pfam" id="PF04931">
    <property type="entry name" value="DNA_pol_phi"/>
    <property type="match status" value="1"/>
</dbReference>
<feature type="region of interest" description="Disordered" evidence="4">
    <location>
        <begin position="707"/>
        <end position="737"/>
    </location>
</feature>
<dbReference type="GO" id="GO:0000182">
    <property type="term" value="F:rDNA binding"/>
    <property type="evidence" value="ECO:0007669"/>
    <property type="project" value="TreeGrafter"/>
</dbReference>
<evidence type="ECO:0000313" key="6">
    <source>
        <dbReference type="Proteomes" id="UP000298138"/>
    </source>
</evidence>
<reference evidence="5 6" key="1">
    <citation type="submission" date="2019-04" db="EMBL/GenBank/DDBJ databases">
        <title>Comparative genomics and transcriptomics to analyze fruiting body development in filamentous ascomycetes.</title>
        <authorList>
            <consortium name="DOE Joint Genome Institute"/>
            <person name="Lutkenhaus R."/>
            <person name="Traeger S."/>
            <person name="Breuer J."/>
            <person name="Kuo A."/>
            <person name="Lipzen A."/>
            <person name="Pangilinan J."/>
            <person name="Dilworth D."/>
            <person name="Sandor L."/>
            <person name="Poggeler S."/>
            <person name="Barry K."/>
            <person name="Grigoriev I.V."/>
            <person name="Nowrousian M."/>
        </authorList>
    </citation>
    <scope>NUCLEOTIDE SEQUENCE [LARGE SCALE GENOMIC DNA]</scope>
    <source>
        <strain evidence="5 6">CBS 389.68</strain>
    </source>
</reference>
<dbReference type="OrthoDB" id="342531at2759"/>
<feature type="compositionally biased region" description="Acidic residues" evidence="4">
    <location>
        <begin position="728"/>
        <end position="737"/>
    </location>
</feature>
<name>A0A4S2N865_9PEZI</name>
<feature type="compositionally biased region" description="Basic and acidic residues" evidence="4">
    <location>
        <begin position="1076"/>
        <end position="1095"/>
    </location>
</feature>
<comment type="subcellular location">
    <subcellularLocation>
        <location evidence="1">Nucleus</location>
    </subcellularLocation>
</comment>
<comment type="similarity">
    <text evidence="2">Belongs to the MYBBP1A family.</text>
</comment>
<organism evidence="5 6">
    <name type="scientific">Ascodesmis nigricans</name>
    <dbReference type="NCBI Taxonomy" id="341454"/>
    <lineage>
        <taxon>Eukaryota</taxon>
        <taxon>Fungi</taxon>
        <taxon>Dikarya</taxon>
        <taxon>Ascomycota</taxon>
        <taxon>Pezizomycotina</taxon>
        <taxon>Pezizomycetes</taxon>
        <taxon>Pezizales</taxon>
        <taxon>Ascodesmidaceae</taxon>
        <taxon>Ascodesmis</taxon>
    </lineage>
</organism>
<accession>A0A4S2N865</accession>
<feature type="compositionally biased region" description="Acidic residues" evidence="4">
    <location>
        <begin position="712"/>
        <end position="721"/>
    </location>
</feature>
<dbReference type="PANTHER" id="PTHR13213:SF2">
    <property type="entry name" value="MYB-BINDING PROTEIN 1A"/>
    <property type="match status" value="1"/>
</dbReference>
<evidence type="ECO:0000256" key="3">
    <source>
        <dbReference type="ARBA" id="ARBA00023242"/>
    </source>
</evidence>
<evidence type="ECO:0000256" key="4">
    <source>
        <dbReference type="SAM" id="MobiDB-lite"/>
    </source>
</evidence>
<evidence type="ECO:0000256" key="2">
    <source>
        <dbReference type="ARBA" id="ARBA00006809"/>
    </source>
</evidence>
<sequence length="1107" mass="121064">MSLALYKPLTENSESVRLTAAKQLIEELSTILSGDRDEKAKSDIDYALKRLTRGLASGRESARPGFAVVLTEFLSTLLANGDNEKWSITLADAIDAVKSNTTPQGHSSGQEGRDYALGRLFGLQSLVQSNILFADEAALEKYAEVLDLVLELAQKKPWLKESCAWAIAGSVVNWPEATAKVAVGITYEKLKATGFAKTGEGVGIWLALQSVHPDVNPPKDVWSKDSPLAAGNLGKLAKVLKESHSKEDLEGGKAKGSWNPKLSFTWDYVLALYFSEEKQWKELRAKEGAVAPWEEFWRVAVDESLFSSSSSEERKYWGFLFFLKSLDIISTTTTLSTLFSKNLMRSFINQLSDSERYLHKIATKVSRTLISKSESSPWMSPVIFKNLISGHGPPNFDHITKTKTVDKVLCNADENGLNEIFDDLRNIILDPVPSAAADEEASENNKQADSRRQWATDTLLSAIRSGKTPKDEKFLRRTVELLTMLGYFTITSGAQKPKSPVSESSQGMFRTRLMSCLTHLIGLNSGKTSTGESWPYLAIKKIQKCKDAEDEYKPAVEADEMVEEVVEGASKTVEKLRKKRTAAVGTVLDTQLLAFEMLYSLIILQVYNGESDAVAVLDDLKSVQKQLLSSSSTSSKESKKKSSHEEEDDEDLDPSEILLDILLSFLSRQSILLKKLAQMVFTAFAPSVTSRALERCFDVLRTNEGLGGQQELFEEEDDDADLAAAEAGSDDEDEDNELDSDVEMIDAGADGELDSDVEAVSEATDDDESSGDEDEEDGEPDASTLALEAALKTALDIPSDADSDSDADMSDSAMLELDSTISRIFAQRKAAASKKSQQKDAKELIINFKSKVLELLELFVKNHPLKRETWDVVVPCLLLAAGGREGTRDPKVAERALGVVRAWGMAVKKLSNSSQSSDDAEEDVKTESLVELLETLLSEEIAGKVTKKTAKTVSSAAITASKILLRFEKDNMALVVGVYADALKVWALERGGVTEGGVFSDFVGWVGSLKKDGGAKQEEEKEKEAEDGDGEGEKNGKGKGKKNGGKKKQLAEQPKADGEDVKAANGNGGKRKRKRGQELEVRAAGAEKEVKEGEIKKRRRGGKKSKA</sequence>
<dbReference type="InterPro" id="IPR007015">
    <property type="entry name" value="DNA_pol_V/MYBBP1A"/>
</dbReference>
<dbReference type="STRING" id="341454.A0A4S2N865"/>
<keyword evidence="3" id="KW-0539">Nucleus</keyword>
<feature type="region of interest" description="Disordered" evidence="4">
    <location>
        <begin position="631"/>
        <end position="651"/>
    </location>
</feature>
<feature type="compositionally biased region" description="Basic and acidic residues" evidence="4">
    <location>
        <begin position="1010"/>
        <end position="1024"/>
    </location>
</feature>
<proteinExistence type="inferred from homology"/>
<feature type="region of interest" description="Disordered" evidence="4">
    <location>
        <begin position="749"/>
        <end position="782"/>
    </location>
</feature>
<dbReference type="AlphaFoldDB" id="A0A4S2N865"/>
<dbReference type="SUPFAM" id="SSF48371">
    <property type="entry name" value="ARM repeat"/>
    <property type="match status" value="1"/>
</dbReference>
<dbReference type="GO" id="GO:0006355">
    <property type="term" value="P:regulation of DNA-templated transcription"/>
    <property type="evidence" value="ECO:0007669"/>
    <property type="project" value="InterPro"/>
</dbReference>
<dbReference type="InterPro" id="IPR016024">
    <property type="entry name" value="ARM-type_fold"/>
</dbReference>
<feature type="compositionally biased region" description="Basic residues" evidence="4">
    <location>
        <begin position="1096"/>
        <end position="1107"/>
    </location>
</feature>